<keyword evidence="2" id="KW-0808">Transferase</keyword>
<evidence type="ECO:0000256" key="2">
    <source>
        <dbReference type="ARBA" id="ARBA00022679"/>
    </source>
</evidence>
<feature type="binding site" evidence="7">
    <location>
        <position position="144"/>
    </location>
    <ligand>
        <name>Zn(2+)</name>
        <dbReference type="ChEBI" id="CHEBI:29105"/>
    </ligand>
</feature>
<dbReference type="InterPro" id="IPR003000">
    <property type="entry name" value="Sirtuin"/>
</dbReference>
<dbReference type="STRING" id="45351.A7SUT9"/>
<reference evidence="9 10" key="1">
    <citation type="journal article" date="2007" name="Science">
        <title>Sea anemone genome reveals ancestral eumetazoan gene repertoire and genomic organization.</title>
        <authorList>
            <person name="Putnam N.H."/>
            <person name="Srivastava M."/>
            <person name="Hellsten U."/>
            <person name="Dirks B."/>
            <person name="Chapman J."/>
            <person name="Salamov A."/>
            <person name="Terry A."/>
            <person name="Shapiro H."/>
            <person name="Lindquist E."/>
            <person name="Kapitonov V.V."/>
            <person name="Jurka J."/>
            <person name="Genikhovich G."/>
            <person name="Grigoriev I.V."/>
            <person name="Lucas S.M."/>
            <person name="Steele R.E."/>
            <person name="Finnerty J.R."/>
            <person name="Technau U."/>
            <person name="Martindale M.Q."/>
            <person name="Rokhsar D.S."/>
        </authorList>
    </citation>
    <scope>NUCLEOTIDE SEQUENCE [LARGE SCALE GENOMIC DNA]</scope>
    <source>
        <strain evidence="10">CH2 X CH6</strain>
    </source>
</reference>
<dbReference type="FunFam" id="3.40.50.1220:FF:000038">
    <property type="entry name" value="NAD-dependent protein deacetylase sirtuin-6 isoform X2"/>
    <property type="match status" value="1"/>
</dbReference>
<protein>
    <recommendedName>
        <fullName evidence="1">protein acetyllysine N-acetyltransferase</fullName>
        <ecNumber evidence="1">2.3.1.286</ecNumber>
    </recommendedName>
</protein>
<gene>
    <name evidence="9" type="ORF">NEMVEDRAFT_v1g31928</name>
</gene>
<dbReference type="AlphaFoldDB" id="A7SUT9"/>
<organism evidence="9 10">
    <name type="scientific">Nematostella vectensis</name>
    <name type="common">Starlet sea anemone</name>
    <dbReference type="NCBI Taxonomy" id="45351"/>
    <lineage>
        <taxon>Eukaryota</taxon>
        <taxon>Metazoa</taxon>
        <taxon>Cnidaria</taxon>
        <taxon>Anthozoa</taxon>
        <taxon>Hexacorallia</taxon>
        <taxon>Actiniaria</taxon>
        <taxon>Edwardsiidae</taxon>
        <taxon>Nematostella</taxon>
    </lineage>
</organism>
<dbReference type="SUPFAM" id="SSF52467">
    <property type="entry name" value="DHS-like NAD/FAD-binding domain"/>
    <property type="match status" value="1"/>
</dbReference>
<dbReference type="Proteomes" id="UP000001593">
    <property type="component" value="Unassembled WGS sequence"/>
</dbReference>
<sequence length="276" mass="30315">MSVNYASGLSDYPNKGKCGLPEVFDSESELASKVSHLAEMIRAAKRVVVHTGAGVSTAAGIPDFRGPKGVWTLEEKGITPKIDVSFDSAAPTLTHMAIVKLQEEGLVHYVISQNVDGLHLKSGYPRSKLSELHGNMFVEKCDKCNKEYVRTTAVASVGQKRSGRACTQTRQRGSCRGKLCDTILDWEHNLPYNDLVNAEKNSREADLALCLGSSLQILPSGNLPVLTIKNGGKLVIVNLQRTKHDKKADLKINYYVDDVMKQLMENLELEIPQYTG</sequence>
<evidence type="ECO:0000313" key="9">
    <source>
        <dbReference type="EMBL" id="EDO32517.1"/>
    </source>
</evidence>
<dbReference type="PhylomeDB" id="A7SUT9"/>
<dbReference type="FunFam" id="2.20.28.200:FF:000001">
    <property type="entry name" value="NAD-dependent protein deacetylase sirtuin-6"/>
    <property type="match status" value="1"/>
</dbReference>
<accession>A7SUT9</accession>
<keyword evidence="4 7" id="KW-0862">Zinc</keyword>
<dbReference type="InterPro" id="IPR050134">
    <property type="entry name" value="NAD-dep_sirtuin_deacylases"/>
</dbReference>
<feature type="domain" description="Deacetylase sirtuin-type" evidence="8">
    <location>
        <begin position="27"/>
        <end position="270"/>
    </location>
</feature>
<evidence type="ECO:0000256" key="1">
    <source>
        <dbReference type="ARBA" id="ARBA00012928"/>
    </source>
</evidence>
<dbReference type="PANTHER" id="PTHR11085:SF12">
    <property type="entry name" value="NAD-DEPENDENT PROTEIN DEACYLASE SIRTUIN-6"/>
    <property type="match status" value="1"/>
</dbReference>
<dbReference type="InParanoid" id="A7SUT9"/>
<dbReference type="GO" id="GO:0070403">
    <property type="term" value="F:NAD+ binding"/>
    <property type="evidence" value="ECO:0007669"/>
    <property type="project" value="InterPro"/>
</dbReference>
<dbReference type="OMA" id="EQCKKCR"/>
<proteinExistence type="inferred from homology"/>
<keyword evidence="10" id="KW-1185">Reference proteome</keyword>
<evidence type="ECO:0000313" key="10">
    <source>
        <dbReference type="Proteomes" id="UP000001593"/>
    </source>
</evidence>
<feature type="binding site" evidence="7">
    <location>
        <position position="166"/>
    </location>
    <ligand>
        <name>Zn(2+)</name>
        <dbReference type="ChEBI" id="CHEBI:29105"/>
    </ligand>
</feature>
<feature type="active site" description="Proton acceptor" evidence="7">
    <location>
        <position position="133"/>
    </location>
</feature>
<feature type="binding site" evidence="7">
    <location>
        <position position="175"/>
    </location>
    <ligand>
        <name>Zn(2+)</name>
        <dbReference type="ChEBI" id="CHEBI:29105"/>
    </ligand>
</feature>
<evidence type="ECO:0000256" key="7">
    <source>
        <dbReference type="PROSITE-ProRule" id="PRU00236"/>
    </source>
</evidence>
<dbReference type="GO" id="GO:0003714">
    <property type="term" value="F:transcription corepressor activity"/>
    <property type="evidence" value="ECO:0000318"/>
    <property type="project" value="GO_Central"/>
</dbReference>
<dbReference type="InterPro" id="IPR029035">
    <property type="entry name" value="DHS-like_NAD/FAD-binding_dom"/>
</dbReference>
<dbReference type="HOGENOM" id="CLU_023643_6_0_1"/>
<evidence type="ECO:0000256" key="6">
    <source>
        <dbReference type="ARBA" id="ARBA00038170"/>
    </source>
</evidence>
<dbReference type="Pfam" id="PF02146">
    <property type="entry name" value="SIR2"/>
    <property type="match status" value="1"/>
</dbReference>
<evidence type="ECO:0000256" key="5">
    <source>
        <dbReference type="ARBA" id="ARBA00023027"/>
    </source>
</evidence>
<dbReference type="InterPro" id="IPR026590">
    <property type="entry name" value="Ssirtuin_cat_dom"/>
</dbReference>
<dbReference type="CDD" id="cd01410">
    <property type="entry name" value="SIRT7"/>
    <property type="match status" value="1"/>
</dbReference>
<feature type="non-terminal residue" evidence="9">
    <location>
        <position position="1"/>
    </location>
</feature>
<dbReference type="EC" id="2.3.1.286" evidence="1"/>
<name>A7SUT9_NEMVE</name>
<evidence type="ECO:0000256" key="4">
    <source>
        <dbReference type="ARBA" id="ARBA00022833"/>
    </source>
</evidence>
<dbReference type="Gene3D" id="2.20.28.200">
    <property type="match status" value="1"/>
</dbReference>
<feature type="binding site" evidence="7">
    <location>
        <position position="141"/>
    </location>
    <ligand>
        <name>Zn(2+)</name>
        <dbReference type="ChEBI" id="CHEBI:29105"/>
    </ligand>
</feature>
<dbReference type="GO" id="GO:0046969">
    <property type="term" value="F:histone H3K9 deacetylase activity, NAD-dependent"/>
    <property type="evidence" value="ECO:0000318"/>
    <property type="project" value="GO_Central"/>
</dbReference>
<dbReference type="EMBL" id="DS469820">
    <property type="protein sequence ID" value="EDO32517.1"/>
    <property type="molecule type" value="Genomic_DNA"/>
</dbReference>
<dbReference type="OrthoDB" id="2919105at2759"/>
<keyword evidence="3 7" id="KW-0479">Metal-binding</keyword>
<dbReference type="eggNOG" id="KOG1905">
    <property type="taxonomic scope" value="Eukaryota"/>
</dbReference>
<keyword evidence="5" id="KW-0520">NAD</keyword>
<dbReference type="PANTHER" id="PTHR11085">
    <property type="entry name" value="NAD-DEPENDENT PROTEIN DEACYLASE SIRTUIN-5, MITOCHONDRIAL-RELATED"/>
    <property type="match status" value="1"/>
</dbReference>
<dbReference type="PROSITE" id="PS50305">
    <property type="entry name" value="SIRTUIN"/>
    <property type="match status" value="1"/>
</dbReference>
<evidence type="ECO:0000256" key="3">
    <source>
        <dbReference type="ARBA" id="ARBA00022723"/>
    </source>
</evidence>
<comment type="similarity">
    <text evidence="6">Belongs to the sirtuin family. Class IV subfamily.</text>
</comment>
<dbReference type="GO" id="GO:0046872">
    <property type="term" value="F:metal ion binding"/>
    <property type="evidence" value="ECO:0007669"/>
    <property type="project" value="UniProtKB-KW"/>
</dbReference>
<dbReference type="Gene3D" id="3.40.50.1220">
    <property type="entry name" value="TPP-binding domain"/>
    <property type="match status" value="1"/>
</dbReference>
<dbReference type="GO" id="GO:0000122">
    <property type="term" value="P:negative regulation of transcription by RNA polymerase II"/>
    <property type="evidence" value="ECO:0000318"/>
    <property type="project" value="GO_Central"/>
</dbReference>
<dbReference type="GO" id="GO:0005634">
    <property type="term" value="C:nucleus"/>
    <property type="evidence" value="ECO:0000318"/>
    <property type="project" value="GO_Central"/>
</dbReference>
<dbReference type="KEGG" id="nve:5503598"/>
<evidence type="ECO:0000259" key="8">
    <source>
        <dbReference type="PROSITE" id="PS50305"/>
    </source>
</evidence>